<evidence type="ECO:0000313" key="2">
    <source>
        <dbReference type="EMBL" id="MDH0362798.1"/>
    </source>
</evidence>
<evidence type="ECO:0000256" key="1">
    <source>
        <dbReference type="SAM" id="MobiDB-lite"/>
    </source>
</evidence>
<evidence type="ECO:0008006" key="4">
    <source>
        <dbReference type="Google" id="ProtNLM"/>
    </source>
</evidence>
<sequence length="117" mass="12836">MAESTNPDEVPPAPSTAPSMEQAMRRLRIDEDLQEDVQDAIPQAKAEAEAFLDGKLYADAQAREDALDPRGIVCTPDIIAAQLLLIDAIVHSNTDEGAEVKRTRAFGMLRRHRNQGV</sequence>
<gene>
    <name evidence="2" type="ORF">N7330_06975</name>
</gene>
<proteinExistence type="predicted"/>
<evidence type="ECO:0000313" key="3">
    <source>
        <dbReference type="Proteomes" id="UP001158297"/>
    </source>
</evidence>
<dbReference type="AlphaFoldDB" id="A0AA42HRD3"/>
<comment type="caution">
    <text evidence="2">The sequence shown here is derived from an EMBL/GenBank/DDBJ whole genome shotgun (WGS) entry which is preliminary data.</text>
</comment>
<organism evidence="2 3">
    <name type="scientific">Comamonas aquatica</name>
    <dbReference type="NCBI Taxonomy" id="225991"/>
    <lineage>
        <taxon>Bacteria</taxon>
        <taxon>Pseudomonadati</taxon>
        <taxon>Pseudomonadota</taxon>
        <taxon>Betaproteobacteria</taxon>
        <taxon>Burkholderiales</taxon>
        <taxon>Comamonadaceae</taxon>
        <taxon>Comamonas</taxon>
    </lineage>
</organism>
<dbReference type="EMBL" id="JAODZU010000006">
    <property type="protein sequence ID" value="MDH0362798.1"/>
    <property type="molecule type" value="Genomic_DNA"/>
</dbReference>
<reference evidence="2" key="1">
    <citation type="submission" date="2022-09" db="EMBL/GenBank/DDBJ databases">
        <title>Intensive care unit water sources are persistently colonized with multi-drug resistant bacteria and are the site of extensive horizontal gene transfer of antibiotic resistance genes.</title>
        <authorList>
            <person name="Diorio-Toth L."/>
        </authorList>
    </citation>
    <scope>NUCLEOTIDE SEQUENCE</scope>
    <source>
        <strain evidence="2">GD04130</strain>
    </source>
</reference>
<accession>A0AA42HRD3</accession>
<dbReference type="RefSeq" id="WP_279859908.1">
    <property type="nucleotide sequence ID" value="NZ_JAODZU010000006.1"/>
</dbReference>
<protein>
    <recommendedName>
        <fullName evidence="4">Phage gp6-like head-tail connector protein</fullName>
    </recommendedName>
</protein>
<name>A0AA42HRD3_9BURK</name>
<dbReference type="Proteomes" id="UP001158297">
    <property type="component" value="Unassembled WGS sequence"/>
</dbReference>
<feature type="region of interest" description="Disordered" evidence="1">
    <location>
        <begin position="1"/>
        <end position="22"/>
    </location>
</feature>